<keyword evidence="4" id="KW-1185">Reference proteome</keyword>
<evidence type="ECO:0000256" key="1">
    <source>
        <dbReference type="SAM" id="Phobius"/>
    </source>
</evidence>
<feature type="transmembrane region" description="Helical" evidence="1">
    <location>
        <begin position="40"/>
        <end position="61"/>
    </location>
</feature>
<dbReference type="PROSITE" id="PS51257">
    <property type="entry name" value="PROKAR_LIPOPROTEIN"/>
    <property type="match status" value="1"/>
</dbReference>
<keyword evidence="1" id="KW-0472">Membrane</keyword>
<name>V6LNQ9_9EUKA</name>
<keyword evidence="1" id="KW-1133">Transmembrane helix</keyword>
<feature type="transmembrane region" description="Helical" evidence="1">
    <location>
        <begin position="12"/>
        <end position="34"/>
    </location>
</feature>
<proteinExistence type="predicted"/>
<accession>V6LNQ9</accession>
<evidence type="ECO:0000313" key="2">
    <source>
        <dbReference type="EMBL" id="EST45878.1"/>
    </source>
</evidence>
<dbReference type="Proteomes" id="UP000018208">
    <property type="component" value="Unassembled WGS sequence"/>
</dbReference>
<organism evidence="2">
    <name type="scientific">Spironucleus salmonicida</name>
    <dbReference type="NCBI Taxonomy" id="348837"/>
    <lineage>
        <taxon>Eukaryota</taxon>
        <taxon>Metamonada</taxon>
        <taxon>Diplomonadida</taxon>
        <taxon>Hexamitidae</taxon>
        <taxon>Hexamitinae</taxon>
        <taxon>Spironucleus</taxon>
    </lineage>
</organism>
<evidence type="ECO:0000313" key="3">
    <source>
        <dbReference type="EMBL" id="KAH0577257.1"/>
    </source>
</evidence>
<sequence>MFTADKRFSIVSLSVSSVVSLVGVLACLSCFIATHRMMILVSLVFSIIMTGLLLLSVYLVYRQAPGGQTDIQQEGSLYSEVRVSVSYQEETNND</sequence>
<dbReference type="EMBL" id="KI546087">
    <property type="protein sequence ID" value="EST45878.1"/>
    <property type="molecule type" value="Genomic_DNA"/>
</dbReference>
<protein>
    <submittedName>
        <fullName evidence="2">Transmembrane domain-containing protein</fullName>
    </submittedName>
</protein>
<dbReference type="AlphaFoldDB" id="V6LNQ9"/>
<keyword evidence="1 2" id="KW-0812">Transmembrane</keyword>
<reference evidence="2 3" key="1">
    <citation type="journal article" date="2014" name="PLoS Genet.">
        <title>The Genome of Spironucleus salmonicida Highlights a Fish Pathogen Adapted to Fluctuating Environments.</title>
        <authorList>
            <person name="Xu F."/>
            <person name="Jerlstrom-Hultqvist J."/>
            <person name="Einarsson E."/>
            <person name="Astvaldsson A."/>
            <person name="Svard S.G."/>
            <person name="Andersson J.O."/>
        </authorList>
    </citation>
    <scope>NUCLEOTIDE SEQUENCE</scope>
    <source>
        <strain evidence="3">ATCC 50377</strain>
    </source>
</reference>
<evidence type="ECO:0000313" key="4">
    <source>
        <dbReference type="Proteomes" id="UP000018208"/>
    </source>
</evidence>
<gene>
    <name evidence="2" type="ORF">SS50377_14166</name>
    <name evidence="3" type="ORF">SS50377_20608</name>
</gene>
<reference evidence="3" key="2">
    <citation type="submission" date="2020-12" db="EMBL/GenBank/DDBJ databases">
        <title>New Spironucleus salmonicida genome in near-complete chromosomes.</title>
        <authorList>
            <person name="Xu F."/>
            <person name="Kurt Z."/>
            <person name="Jimenez-Gonzalez A."/>
            <person name="Astvaldsson A."/>
            <person name="Andersson J.O."/>
            <person name="Svard S.G."/>
        </authorList>
    </citation>
    <scope>NUCLEOTIDE SEQUENCE</scope>
    <source>
        <strain evidence="3">ATCC 50377</strain>
    </source>
</reference>
<dbReference type="VEuPathDB" id="GiardiaDB:SS50377_20608"/>
<dbReference type="EMBL" id="AUWU02000001">
    <property type="protein sequence ID" value="KAH0577257.1"/>
    <property type="molecule type" value="Genomic_DNA"/>
</dbReference>